<dbReference type="AlphaFoldDB" id="A0A6C0KWP2"/>
<proteinExistence type="predicted"/>
<dbReference type="EMBL" id="MN740972">
    <property type="protein sequence ID" value="QHU20758.1"/>
    <property type="molecule type" value="Genomic_DNA"/>
</dbReference>
<reference evidence="2" key="1">
    <citation type="journal article" date="2020" name="Nature">
        <title>Giant virus diversity and host interactions through global metagenomics.</title>
        <authorList>
            <person name="Schulz F."/>
            <person name="Roux S."/>
            <person name="Paez-Espino D."/>
            <person name="Jungbluth S."/>
            <person name="Walsh D.A."/>
            <person name="Denef V.J."/>
            <person name="McMahon K.D."/>
            <person name="Konstantinidis K.T."/>
            <person name="Eloe-Fadrosh E.A."/>
            <person name="Kyrpides N.C."/>
            <person name="Woyke T."/>
        </authorList>
    </citation>
    <scope>NUCLEOTIDE SEQUENCE</scope>
    <source>
        <strain evidence="2">GVMAG-S-3300013093-109</strain>
    </source>
</reference>
<protein>
    <submittedName>
        <fullName evidence="2">Uncharacterized protein</fullName>
    </submittedName>
</protein>
<evidence type="ECO:0000313" key="2">
    <source>
        <dbReference type="EMBL" id="QHU20758.1"/>
    </source>
</evidence>
<accession>A0A6C0KWP2</accession>
<organism evidence="2">
    <name type="scientific">viral metagenome</name>
    <dbReference type="NCBI Taxonomy" id="1070528"/>
    <lineage>
        <taxon>unclassified sequences</taxon>
        <taxon>metagenomes</taxon>
        <taxon>organismal metagenomes</taxon>
    </lineage>
</organism>
<evidence type="ECO:0000256" key="1">
    <source>
        <dbReference type="SAM" id="MobiDB-lite"/>
    </source>
</evidence>
<sequence>MEKILLICIVVLTIAILFYRPYGFGLLEGFNDWNMASSTQLENAHGSAPAGVNASPGRPQYEQDANNPHVNVMYKAGNPQNIDAEYKRQPGFKY</sequence>
<feature type="region of interest" description="Disordered" evidence="1">
    <location>
        <begin position="44"/>
        <end position="65"/>
    </location>
</feature>
<name>A0A6C0KWP2_9ZZZZ</name>